<name>A0A0M0GCT8_SPOGL</name>
<keyword evidence="13" id="KW-0732">Signal</keyword>
<dbReference type="Gene3D" id="3.40.630.190">
    <property type="entry name" value="LCP protein"/>
    <property type="match status" value="1"/>
</dbReference>
<keyword evidence="9" id="KW-0804">Transcription</keyword>
<proteinExistence type="inferred from homology"/>
<evidence type="ECO:0000313" key="15">
    <source>
        <dbReference type="EMBL" id="KON87553.1"/>
    </source>
</evidence>
<comment type="function">
    <text evidence="10">Involved in SarA attenuation. Affects resistance to oxacillin and teicoplanin, as well as the synthesis of virulence factors.</text>
</comment>
<evidence type="ECO:0000256" key="2">
    <source>
        <dbReference type="ARBA" id="ARBA00006068"/>
    </source>
</evidence>
<gene>
    <name evidence="15" type="ORF">AF332_12415</name>
</gene>
<dbReference type="InterPro" id="IPR004474">
    <property type="entry name" value="LytR_CpsA_psr"/>
</dbReference>
<dbReference type="STRING" id="1459.AF332_12415"/>
<evidence type="ECO:0000256" key="9">
    <source>
        <dbReference type="ARBA" id="ARBA00023163"/>
    </source>
</evidence>
<reference evidence="16" key="1">
    <citation type="submission" date="2015-07" db="EMBL/GenBank/DDBJ databases">
        <title>Fjat-10036 dsm4.</title>
        <authorList>
            <person name="Liu B."/>
            <person name="Wang J."/>
            <person name="Zhu Y."/>
            <person name="Liu G."/>
            <person name="Chen Q."/>
            <person name="Chen Z."/>
            <person name="Lan J."/>
            <person name="Che J."/>
            <person name="Ge C."/>
            <person name="Shi H."/>
            <person name="Pan Z."/>
            <person name="Liu X."/>
        </authorList>
    </citation>
    <scope>NUCLEOTIDE SEQUENCE [LARGE SCALE GENOMIC DNA]</scope>
    <source>
        <strain evidence="16">DSM 4</strain>
    </source>
</reference>
<comment type="similarity">
    <text evidence="2">Belongs to the LytR/CpsA/Psr (LCP) family.</text>
</comment>
<dbReference type="NCBIfam" id="TIGR00350">
    <property type="entry name" value="lytR_cpsA_psr"/>
    <property type="match status" value="1"/>
</dbReference>
<keyword evidence="3" id="KW-1003">Cell membrane</keyword>
<keyword evidence="8" id="KW-0472">Membrane</keyword>
<dbReference type="GO" id="GO:0005886">
    <property type="term" value="C:plasma membrane"/>
    <property type="evidence" value="ECO:0007669"/>
    <property type="project" value="UniProtKB-SubCell"/>
</dbReference>
<evidence type="ECO:0000256" key="13">
    <source>
        <dbReference type="SAM" id="SignalP"/>
    </source>
</evidence>
<evidence type="ECO:0000256" key="11">
    <source>
        <dbReference type="ARBA" id="ARBA00040752"/>
    </source>
</evidence>
<feature type="region of interest" description="Disordered" evidence="12">
    <location>
        <begin position="24"/>
        <end position="47"/>
    </location>
</feature>
<dbReference type="PROSITE" id="PS51257">
    <property type="entry name" value="PROKAR_LIPOPROTEIN"/>
    <property type="match status" value="1"/>
</dbReference>
<evidence type="ECO:0000256" key="5">
    <source>
        <dbReference type="ARBA" id="ARBA00022968"/>
    </source>
</evidence>
<dbReference type="EMBL" id="LGUF01000007">
    <property type="protein sequence ID" value="KON87553.1"/>
    <property type="molecule type" value="Genomic_DNA"/>
</dbReference>
<feature type="signal peptide" evidence="13">
    <location>
        <begin position="1"/>
        <end position="21"/>
    </location>
</feature>
<dbReference type="Proteomes" id="UP000037109">
    <property type="component" value="Unassembled WGS sequence"/>
</dbReference>
<evidence type="ECO:0000256" key="12">
    <source>
        <dbReference type="SAM" id="MobiDB-lite"/>
    </source>
</evidence>
<evidence type="ECO:0000256" key="10">
    <source>
        <dbReference type="ARBA" id="ARBA00037178"/>
    </source>
</evidence>
<keyword evidence="5" id="KW-0735">Signal-anchor</keyword>
<evidence type="ECO:0000256" key="8">
    <source>
        <dbReference type="ARBA" id="ARBA00023136"/>
    </source>
</evidence>
<keyword evidence="6" id="KW-1133">Transmembrane helix</keyword>
<evidence type="ECO:0000256" key="4">
    <source>
        <dbReference type="ARBA" id="ARBA00022692"/>
    </source>
</evidence>
<comment type="caution">
    <text evidence="15">The sequence shown here is derived from an EMBL/GenBank/DDBJ whole genome shotgun (WGS) entry which is preliminary data.</text>
</comment>
<evidence type="ECO:0000256" key="6">
    <source>
        <dbReference type="ARBA" id="ARBA00022989"/>
    </source>
</evidence>
<feature type="chain" id="PRO_5039537898" description="Regulatory protein MsrR" evidence="13">
    <location>
        <begin position="22"/>
        <end position="306"/>
    </location>
</feature>
<evidence type="ECO:0000256" key="1">
    <source>
        <dbReference type="ARBA" id="ARBA00004401"/>
    </source>
</evidence>
<dbReference type="InterPro" id="IPR050922">
    <property type="entry name" value="LytR/CpsA/Psr_CW_biosynth"/>
</dbReference>
<evidence type="ECO:0000256" key="3">
    <source>
        <dbReference type="ARBA" id="ARBA00022475"/>
    </source>
</evidence>
<dbReference type="Pfam" id="PF03816">
    <property type="entry name" value="LytR_cpsA_psr"/>
    <property type="match status" value="1"/>
</dbReference>
<dbReference type="AlphaFoldDB" id="A0A0M0GCT8"/>
<keyword evidence="16" id="KW-1185">Reference proteome</keyword>
<dbReference type="OrthoDB" id="9782542at2"/>
<dbReference type="PANTHER" id="PTHR33392:SF8">
    <property type="entry name" value="REGULATORY PROTEIN MSRR"/>
    <property type="match status" value="1"/>
</dbReference>
<evidence type="ECO:0000313" key="16">
    <source>
        <dbReference type="Proteomes" id="UP000037109"/>
    </source>
</evidence>
<evidence type="ECO:0000259" key="14">
    <source>
        <dbReference type="Pfam" id="PF03816"/>
    </source>
</evidence>
<sequence length="306" mass="34277">MKKIIIVFLLAAAILSGCTSFQQKENSNDARQETKSGEAEEENKEPSAIANETRNFLLIGVDSRGEEDSRSDAILVASYEPSGESIKLVSLMRDSYVKIPDYQYAYSKLNHAYYIGGKDLLKETIEQNFGINIDHTAVIDFMGFTGMLDAIAPDGIEVEVSSKMIEDMGLDLEPGKQKLKGRDLLSYVRFRHDGQSDFGRVDRQQEILIGLKDEVMNQFSSPAGLARFPDVISQAMKYVETDLKIEEALSLGVSFLMNPVTDIETLRVPITDSYENKTYEHAGSVLQLNFEENAEALKQFLETEKE</sequence>
<keyword evidence="7" id="KW-0805">Transcription regulation</keyword>
<protein>
    <recommendedName>
        <fullName evidence="11">Regulatory protein MsrR</fullName>
    </recommendedName>
</protein>
<feature type="domain" description="Cell envelope-related transcriptional attenuator" evidence="14">
    <location>
        <begin position="70"/>
        <end position="214"/>
    </location>
</feature>
<dbReference type="PANTHER" id="PTHR33392">
    <property type="entry name" value="POLYISOPRENYL-TEICHOIC ACID--PEPTIDOGLYCAN TEICHOIC ACID TRANSFERASE TAGU"/>
    <property type="match status" value="1"/>
</dbReference>
<accession>A0A0M0GCT8</accession>
<organism evidence="15 16">
    <name type="scientific">Sporosarcina globispora</name>
    <name type="common">Bacillus globisporus</name>
    <dbReference type="NCBI Taxonomy" id="1459"/>
    <lineage>
        <taxon>Bacteria</taxon>
        <taxon>Bacillati</taxon>
        <taxon>Bacillota</taxon>
        <taxon>Bacilli</taxon>
        <taxon>Bacillales</taxon>
        <taxon>Caryophanaceae</taxon>
        <taxon>Sporosarcina</taxon>
    </lineage>
</organism>
<dbReference type="PATRIC" id="fig|1459.3.peg.2682"/>
<evidence type="ECO:0000256" key="7">
    <source>
        <dbReference type="ARBA" id="ARBA00023015"/>
    </source>
</evidence>
<keyword evidence="4" id="KW-0812">Transmembrane</keyword>
<comment type="subcellular location">
    <subcellularLocation>
        <location evidence="1">Cell membrane</location>
        <topology evidence="1">Single-pass type II membrane protein</topology>
    </subcellularLocation>
</comment>
<feature type="compositionally biased region" description="Basic and acidic residues" evidence="12">
    <location>
        <begin position="26"/>
        <end position="38"/>
    </location>
</feature>